<evidence type="ECO:0000259" key="8">
    <source>
        <dbReference type="Pfam" id="PF22466"/>
    </source>
</evidence>
<dbReference type="InterPro" id="IPR010492">
    <property type="entry name" value="GINS_Psf3"/>
</dbReference>
<evidence type="ECO:0000256" key="4">
    <source>
        <dbReference type="ARBA" id="ARBA00023242"/>
    </source>
</evidence>
<comment type="subcellular location">
    <subcellularLocation>
        <location evidence="1 6">Nucleus</location>
    </subcellularLocation>
</comment>
<keyword evidence="9" id="KW-1185">Reference proteome</keyword>
<comment type="subunit">
    <text evidence="6">Component of the GINS complex.</text>
</comment>
<dbReference type="InterPro" id="IPR055221">
    <property type="entry name" value="PSF3_N"/>
</dbReference>
<dbReference type="Pfam" id="PF05916">
    <property type="entry name" value="Sld5"/>
    <property type="match status" value="1"/>
</dbReference>
<keyword evidence="4 6" id="KW-0539">Nucleus</keyword>
<evidence type="ECO:0000313" key="10">
    <source>
        <dbReference type="RefSeq" id="XP_032830476.1"/>
    </source>
</evidence>
<dbReference type="Pfam" id="PF22466">
    <property type="entry name" value="PSF3_N"/>
    <property type="match status" value="1"/>
</dbReference>
<dbReference type="RefSeq" id="XP_032830476.1">
    <property type="nucleotide sequence ID" value="XM_032974585.1"/>
</dbReference>
<sequence>MEEEGYARVPPGGLQENYLSLDDVLMTHGKVPCRVEVALPRLGFLDKNSDDAGLPAGKQMELPLWMAKGLSDRRRVVSVETPRGYRQGWRTVLGADPGVVDLHKMGPYYYALGTQLLHFESPESGEIAQALLQAFSGRFRRVMDACQNTFDEDTSALTAPLDASERALFRRGQRSLEALAAWEQGRASQLTASAIVSNMRKRKLADLDRM</sequence>
<feature type="domain" description="DNA replication complex GINS protein PSF3 N-terminal" evidence="8">
    <location>
        <begin position="20"/>
        <end position="71"/>
    </location>
</feature>
<dbReference type="PANTHER" id="PTHR22768:SF0">
    <property type="entry name" value="DNA REPLICATION COMPLEX GINS PROTEIN PSF3"/>
    <property type="match status" value="1"/>
</dbReference>
<comment type="function">
    <text evidence="6">The GINS complex plays an essential role in the initiation of DNA replication.</text>
</comment>
<dbReference type="InterPro" id="IPR038437">
    <property type="entry name" value="GINS_Psf3_sf"/>
</dbReference>
<dbReference type="GO" id="GO:1902975">
    <property type="term" value="P:mitotic DNA replication initiation"/>
    <property type="evidence" value="ECO:0007669"/>
    <property type="project" value="TreeGrafter"/>
</dbReference>
<evidence type="ECO:0000256" key="1">
    <source>
        <dbReference type="ARBA" id="ARBA00004123"/>
    </source>
</evidence>
<evidence type="ECO:0000256" key="3">
    <source>
        <dbReference type="ARBA" id="ARBA00022705"/>
    </source>
</evidence>
<reference evidence="10" key="1">
    <citation type="submission" date="2025-08" db="UniProtKB">
        <authorList>
            <consortium name="RefSeq"/>
        </authorList>
    </citation>
    <scope>IDENTIFICATION</scope>
    <source>
        <tissue evidence="10">Sperm</tissue>
    </source>
</reference>
<comment type="similarity">
    <text evidence="2 6">Belongs to the GINS3/PSF3 family.</text>
</comment>
<dbReference type="GO" id="GO:0000811">
    <property type="term" value="C:GINS complex"/>
    <property type="evidence" value="ECO:0007669"/>
    <property type="project" value="UniProtKB-UniRule"/>
</dbReference>
<comment type="function">
    <text evidence="5">Required for correct functioning of the GINS complex, a complex that plays an essential role in the initiation of DNA replication, and progression of DNA replication forks. GINS complex is a core component of CDC45-MCM-GINS (CMG) helicase, the molecular machine that unwinds template DNA during replication, and around which the replisome is built.</text>
</comment>
<organism evidence="9 10">
    <name type="scientific">Petromyzon marinus</name>
    <name type="common">Sea lamprey</name>
    <dbReference type="NCBI Taxonomy" id="7757"/>
    <lineage>
        <taxon>Eukaryota</taxon>
        <taxon>Metazoa</taxon>
        <taxon>Chordata</taxon>
        <taxon>Craniata</taxon>
        <taxon>Vertebrata</taxon>
        <taxon>Cyclostomata</taxon>
        <taxon>Hyperoartia</taxon>
        <taxon>Petromyzontiformes</taxon>
        <taxon>Petromyzontidae</taxon>
        <taxon>Petromyzon</taxon>
    </lineage>
</organism>
<gene>
    <name evidence="10" type="primary">GINS3</name>
</gene>
<dbReference type="CDD" id="cd11713">
    <property type="entry name" value="GINS_A_psf3"/>
    <property type="match status" value="1"/>
</dbReference>
<dbReference type="InterPro" id="IPR036224">
    <property type="entry name" value="GINS_bundle-like_dom_sf"/>
</dbReference>
<dbReference type="GeneID" id="116954124"/>
<dbReference type="PANTHER" id="PTHR22768">
    <property type="entry name" value="DNA REPLICATION COMPLEX GINS PROTEIN PSF3"/>
    <property type="match status" value="1"/>
</dbReference>
<accession>A0AAJ7U887</accession>
<evidence type="ECO:0000259" key="7">
    <source>
        <dbReference type="Pfam" id="PF05916"/>
    </source>
</evidence>
<dbReference type="Gene3D" id="1.20.58.2050">
    <property type="match status" value="1"/>
</dbReference>
<dbReference type="SUPFAM" id="SSF158573">
    <property type="entry name" value="GINS helical bundle-like"/>
    <property type="match status" value="1"/>
</dbReference>
<keyword evidence="3 6" id="KW-0235">DNA replication</keyword>
<protein>
    <recommendedName>
        <fullName evidence="6">DNA replication complex GINS protein PSF3</fullName>
    </recommendedName>
</protein>
<dbReference type="AlphaFoldDB" id="A0AAJ7U887"/>
<evidence type="ECO:0000256" key="2">
    <source>
        <dbReference type="ARBA" id="ARBA00006343"/>
    </source>
</evidence>
<proteinExistence type="inferred from homology"/>
<evidence type="ECO:0000256" key="6">
    <source>
        <dbReference type="RuleBase" id="RU367161"/>
    </source>
</evidence>
<dbReference type="SUPFAM" id="SSF160059">
    <property type="entry name" value="PriA/YqbF domain"/>
    <property type="match status" value="1"/>
</dbReference>
<dbReference type="InterPro" id="IPR021151">
    <property type="entry name" value="GINS_A"/>
</dbReference>
<evidence type="ECO:0000256" key="5">
    <source>
        <dbReference type="ARBA" id="ARBA00045258"/>
    </source>
</evidence>
<feature type="domain" description="GINS subunit" evidence="7">
    <location>
        <begin position="92"/>
        <end position="183"/>
    </location>
</feature>
<dbReference type="CDD" id="cd21693">
    <property type="entry name" value="GINS_B_Psf3"/>
    <property type="match status" value="1"/>
</dbReference>
<dbReference type="KEGG" id="pmrn:116954124"/>
<dbReference type="CTD" id="64785"/>
<name>A0AAJ7U887_PETMA</name>
<dbReference type="Proteomes" id="UP001318040">
    <property type="component" value="Chromosome 54"/>
</dbReference>
<evidence type="ECO:0000313" key="9">
    <source>
        <dbReference type="Proteomes" id="UP001318040"/>
    </source>
</evidence>